<proteinExistence type="predicted"/>
<dbReference type="Proteomes" id="UP001371305">
    <property type="component" value="Unassembled WGS sequence"/>
</dbReference>
<reference evidence="1 2" key="1">
    <citation type="submission" date="2024-04" db="EMBL/GenBank/DDBJ databases">
        <title>Luteolibacter sp. isolated from soil.</title>
        <authorList>
            <person name="An J."/>
        </authorList>
    </citation>
    <scope>NUCLEOTIDE SEQUENCE [LARGE SCALE GENOMIC DNA]</scope>
    <source>
        <strain evidence="1 2">Y139</strain>
    </source>
</reference>
<organism evidence="1 2">
    <name type="scientific">Luteolibacter soli</name>
    <dbReference type="NCBI Taxonomy" id="3135280"/>
    <lineage>
        <taxon>Bacteria</taxon>
        <taxon>Pseudomonadati</taxon>
        <taxon>Verrucomicrobiota</taxon>
        <taxon>Verrucomicrobiia</taxon>
        <taxon>Verrucomicrobiales</taxon>
        <taxon>Verrucomicrobiaceae</taxon>
        <taxon>Luteolibacter</taxon>
    </lineage>
</organism>
<comment type="caution">
    <text evidence="1">The sequence shown here is derived from an EMBL/GenBank/DDBJ whole genome shotgun (WGS) entry which is preliminary data.</text>
</comment>
<dbReference type="RefSeq" id="WP_341406755.1">
    <property type="nucleotide sequence ID" value="NZ_JBBUKT010000009.1"/>
</dbReference>
<protein>
    <recommendedName>
        <fullName evidence="3">Antitoxin</fullName>
    </recommendedName>
</protein>
<evidence type="ECO:0008006" key="3">
    <source>
        <dbReference type="Google" id="ProtNLM"/>
    </source>
</evidence>
<evidence type="ECO:0000313" key="2">
    <source>
        <dbReference type="Proteomes" id="UP001371305"/>
    </source>
</evidence>
<evidence type="ECO:0000313" key="1">
    <source>
        <dbReference type="EMBL" id="MEK7952996.1"/>
    </source>
</evidence>
<sequence>MKTSIDLPDSLHHKAQARAAEQGVSLGEIVVAALEKGLDPARAATRHPGEPHFEIDELGLPRLRRMPGDTTVITEELLNLLREREGV</sequence>
<accession>A0ABU9B0V6</accession>
<dbReference type="InterPro" id="IPR010985">
    <property type="entry name" value="Ribbon_hlx_hlx"/>
</dbReference>
<dbReference type="EMBL" id="JBBUKT010000009">
    <property type="protein sequence ID" value="MEK7952996.1"/>
    <property type="molecule type" value="Genomic_DNA"/>
</dbReference>
<dbReference type="SUPFAM" id="SSF47598">
    <property type="entry name" value="Ribbon-helix-helix"/>
    <property type="match status" value="1"/>
</dbReference>
<keyword evidence="2" id="KW-1185">Reference proteome</keyword>
<gene>
    <name evidence="1" type="ORF">WKV53_20955</name>
</gene>
<name>A0ABU9B0V6_9BACT</name>